<dbReference type="Proteomes" id="UP000050525">
    <property type="component" value="Unassembled WGS sequence"/>
</dbReference>
<protein>
    <submittedName>
        <fullName evidence="2">Uncharacterized protein</fullName>
    </submittedName>
</protein>
<evidence type="ECO:0000256" key="1">
    <source>
        <dbReference type="SAM" id="MobiDB-lite"/>
    </source>
</evidence>
<sequence>MQREGQRCCRIGGNALDSVGQAMARTGKDTCSGLSINRHILLSGCGQLLKLRKFDWSGEESSSAVKADEGFRQSPAPALE</sequence>
<keyword evidence="3" id="KW-1185">Reference proteome</keyword>
<gene>
    <name evidence="2" type="ORF">Y1Q_0013977</name>
</gene>
<organism evidence="2 3">
    <name type="scientific">Alligator mississippiensis</name>
    <name type="common">American alligator</name>
    <dbReference type="NCBI Taxonomy" id="8496"/>
    <lineage>
        <taxon>Eukaryota</taxon>
        <taxon>Metazoa</taxon>
        <taxon>Chordata</taxon>
        <taxon>Craniata</taxon>
        <taxon>Vertebrata</taxon>
        <taxon>Euteleostomi</taxon>
        <taxon>Archelosauria</taxon>
        <taxon>Archosauria</taxon>
        <taxon>Crocodylia</taxon>
        <taxon>Alligatoridae</taxon>
        <taxon>Alligatorinae</taxon>
        <taxon>Alligator</taxon>
    </lineage>
</organism>
<dbReference type="EMBL" id="AKHW03000483">
    <property type="protein sequence ID" value="KYO47057.1"/>
    <property type="molecule type" value="Genomic_DNA"/>
</dbReference>
<dbReference type="AlphaFoldDB" id="A0A151PD75"/>
<reference evidence="2 3" key="1">
    <citation type="journal article" date="2012" name="Genome Biol.">
        <title>Sequencing three crocodilian genomes to illuminate the evolution of archosaurs and amniotes.</title>
        <authorList>
            <person name="St John J.A."/>
            <person name="Braun E.L."/>
            <person name="Isberg S.R."/>
            <person name="Miles L.G."/>
            <person name="Chong A.Y."/>
            <person name="Gongora J."/>
            <person name="Dalzell P."/>
            <person name="Moran C."/>
            <person name="Bed'hom B."/>
            <person name="Abzhanov A."/>
            <person name="Burgess S.C."/>
            <person name="Cooksey A.M."/>
            <person name="Castoe T.A."/>
            <person name="Crawford N.G."/>
            <person name="Densmore L.D."/>
            <person name="Drew J.C."/>
            <person name="Edwards S.V."/>
            <person name="Faircloth B.C."/>
            <person name="Fujita M.K."/>
            <person name="Greenwold M.J."/>
            <person name="Hoffmann F.G."/>
            <person name="Howard J.M."/>
            <person name="Iguchi T."/>
            <person name="Janes D.E."/>
            <person name="Khan S.Y."/>
            <person name="Kohno S."/>
            <person name="de Koning A.J."/>
            <person name="Lance S.L."/>
            <person name="McCarthy F.M."/>
            <person name="McCormack J.E."/>
            <person name="Merchant M.E."/>
            <person name="Peterson D.G."/>
            <person name="Pollock D.D."/>
            <person name="Pourmand N."/>
            <person name="Raney B.J."/>
            <person name="Roessler K.A."/>
            <person name="Sanford J.R."/>
            <person name="Sawyer R.H."/>
            <person name="Schmidt C.J."/>
            <person name="Triplett E.W."/>
            <person name="Tuberville T.D."/>
            <person name="Venegas-Anaya M."/>
            <person name="Howard J.T."/>
            <person name="Jarvis E.D."/>
            <person name="Guillette L.J.Jr."/>
            <person name="Glenn T.C."/>
            <person name="Green R.E."/>
            <person name="Ray D.A."/>
        </authorList>
    </citation>
    <scope>NUCLEOTIDE SEQUENCE [LARGE SCALE GENOMIC DNA]</scope>
    <source>
        <strain evidence="2">KSC_2009_1</strain>
    </source>
</reference>
<name>A0A151PD75_ALLMI</name>
<feature type="region of interest" description="Disordered" evidence="1">
    <location>
        <begin position="60"/>
        <end position="80"/>
    </location>
</feature>
<comment type="caution">
    <text evidence="2">The sequence shown here is derived from an EMBL/GenBank/DDBJ whole genome shotgun (WGS) entry which is preliminary data.</text>
</comment>
<proteinExistence type="predicted"/>
<evidence type="ECO:0000313" key="2">
    <source>
        <dbReference type="EMBL" id="KYO47057.1"/>
    </source>
</evidence>
<accession>A0A151PD75</accession>
<evidence type="ECO:0000313" key="3">
    <source>
        <dbReference type="Proteomes" id="UP000050525"/>
    </source>
</evidence>